<feature type="region of interest" description="Disordered" evidence="1">
    <location>
        <begin position="170"/>
        <end position="189"/>
    </location>
</feature>
<dbReference type="Gene3D" id="3.10.310.70">
    <property type="match status" value="1"/>
</dbReference>
<evidence type="ECO:0000256" key="1">
    <source>
        <dbReference type="SAM" id="MobiDB-lite"/>
    </source>
</evidence>
<dbReference type="RefSeq" id="WP_074985256.1">
    <property type="nucleotide sequence ID" value="NZ_CADFGN010000001.1"/>
</dbReference>
<feature type="domain" description="Amidohydrolase 3" evidence="2">
    <location>
        <begin position="60"/>
        <end position="542"/>
    </location>
</feature>
<dbReference type="InterPro" id="IPR011059">
    <property type="entry name" value="Metal-dep_hydrolase_composite"/>
</dbReference>
<dbReference type="InterPro" id="IPR033932">
    <property type="entry name" value="YtcJ-like"/>
</dbReference>
<dbReference type="InterPro" id="IPR032466">
    <property type="entry name" value="Metal_Hydrolase"/>
</dbReference>
<dbReference type="Proteomes" id="UP000183529">
    <property type="component" value="Unassembled WGS sequence"/>
</dbReference>
<protein>
    <recommendedName>
        <fullName evidence="2">Amidohydrolase 3 domain-containing protein</fullName>
    </recommendedName>
</protein>
<dbReference type="Pfam" id="PF07969">
    <property type="entry name" value="Amidohydro_3"/>
    <property type="match status" value="1"/>
</dbReference>
<dbReference type="EMBL" id="FNZM01000013">
    <property type="protein sequence ID" value="SEK01637.1"/>
    <property type="molecule type" value="Genomic_DNA"/>
</dbReference>
<comment type="caution">
    <text evidence="3">The sequence shown here is derived from an EMBL/GenBank/DDBJ whole genome shotgun (WGS) entry which is preliminary data.</text>
</comment>
<dbReference type="SUPFAM" id="SSF51338">
    <property type="entry name" value="Composite domain of metallo-dependent hydrolases"/>
    <property type="match status" value="1"/>
</dbReference>
<dbReference type="SUPFAM" id="SSF51556">
    <property type="entry name" value="Metallo-dependent hydrolases"/>
    <property type="match status" value="1"/>
</dbReference>
<evidence type="ECO:0000313" key="3">
    <source>
        <dbReference type="EMBL" id="SEK01637.1"/>
    </source>
</evidence>
<dbReference type="GO" id="GO:0016810">
    <property type="term" value="F:hydrolase activity, acting on carbon-nitrogen (but not peptide) bonds"/>
    <property type="evidence" value="ECO:0007669"/>
    <property type="project" value="InterPro"/>
</dbReference>
<accession>A0AAQ1GJG0</accession>
<dbReference type="PANTHER" id="PTHR22642:SF21">
    <property type="entry name" value="PERIPLASMIC PROTEIN"/>
    <property type="match status" value="1"/>
</dbReference>
<gene>
    <name evidence="3" type="ORF">SAMN05216550_11367</name>
</gene>
<dbReference type="Gene3D" id="2.30.40.10">
    <property type="entry name" value="Urease, subunit C, domain 1"/>
    <property type="match status" value="1"/>
</dbReference>
<dbReference type="AlphaFoldDB" id="A0AAQ1GJG0"/>
<name>A0AAQ1GJG0_9BURK</name>
<evidence type="ECO:0000259" key="2">
    <source>
        <dbReference type="Pfam" id="PF07969"/>
    </source>
</evidence>
<dbReference type="CDD" id="cd01300">
    <property type="entry name" value="YtcJ_like"/>
    <property type="match status" value="1"/>
</dbReference>
<evidence type="ECO:0000313" key="4">
    <source>
        <dbReference type="Proteomes" id="UP000183529"/>
    </source>
</evidence>
<dbReference type="InterPro" id="IPR013108">
    <property type="entry name" value="Amidohydro_3"/>
</dbReference>
<reference evidence="3 4" key="1">
    <citation type="submission" date="2016-10" db="EMBL/GenBank/DDBJ databases">
        <authorList>
            <person name="Varghese N."/>
            <person name="Submissions S."/>
        </authorList>
    </citation>
    <scope>NUCLEOTIDE SEQUENCE [LARGE SCALE GENOMIC DNA]</scope>
    <source>
        <strain evidence="3 4">LMG 22274</strain>
    </source>
</reference>
<dbReference type="Gene3D" id="3.20.20.140">
    <property type="entry name" value="Metal-dependent hydrolases"/>
    <property type="match status" value="1"/>
</dbReference>
<proteinExistence type="predicted"/>
<sequence>MSAPDQPARVADLVIYNGKIATQDERRSFVTALAVSNGKVVASGNERDVMQWARDDARRIDLNGRTVIPGLNDSHLHVIRGGLNFNMELRWDGVPSLADALAMLREQVARTPAPQWVRVVGGWNEFQFAEKRGPTLEEINAIAPDTPVFILHLYDSALLNAAALRAVGYDRDTPNPPGGEIQRDRRGNPTGMLIARPNAGLLYATLAKGPKLALDDQMNSSRQFMRELNRLGVTSAIDAGGGYQAYPDDYAVIMELARRDQLSIRIAYNLFTQNAKREVEDFAKWVKATRPGDGDDFLKVNGAGEMLVFSAADFEDFLEPRPDLPEGMEQELEDVVRLLVQNRWPWRLHATYDESIDRFLNVFERVNADTPFNGLRWFFDHCETISERNIERIAALGGGIAVQHRMAYQGEYFIARYGAEAAAQTPPVRKMLEAGLPVGAGTDATRVASYNPFVSLYWLASGRTVGGTPMYAQRDRLDRMEALRRYTVGSAWFSNDETKKGALVPGQYADFAVLSDDFFTVEEEAIKHLTSVLTVVNGRVVYADAEFDTLAPPALPVSPSWSPVAEFGGYARYRPVVSNSAANAASLAQSCSDACVNLCGVHQHAHGRAWRSNAPVSDQNGFWGALGCSCFAF</sequence>
<dbReference type="PANTHER" id="PTHR22642">
    <property type="entry name" value="IMIDAZOLONEPROPIONASE"/>
    <property type="match status" value="1"/>
</dbReference>
<organism evidence="3 4">
    <name type="scientific">Paraburkholderia tropica</name>
    <dbReference type="NCBI Taxonomy" id="92647"/>
    <lineage>
        <taxon>Bacteria</taxon>
        <taxon>Pseudomonadati</taxon>
        <taxon>Pseudomonadota</taxon>
        <taxon>Betaproteobacteria</taxon>
        <taxon>Burkholderiales</taxon>
        <taxon>Burkholderiaceae</taxon>
        <taxon>Paraburkholderia</taxon>
    </lineage>
</organism>